<evidence type="ECO:0008006" key="3">
    <source>
        <dbReference type="Google" id="ProtNLM"/>
    </source>
</evidence>
<dbReference type="Proteomes" id="UP000541444">
    <property type="component" value="Unassembled WGS sequence"/>
</dbReference>
<evidence type="ECO:0000313" key="1">
    <source>
        <dbReference type="EMBL" id="KAF6175633.1"/>
    </source>
</evidence>
<dbReference type="Gene3D" id="3.40.1190.20">
    <property type="match status" value="1"/>
</dbReference>
<evidence type="ECO:0000313" key="2">
    <source>
        <dbReference type="Proteomes" id="UP000541444"/>
    </source>
</evidence>
<gene>
    <name evidence="1" type="ORF">GIB67_022635</name>
</gene>
<protein>
    <recommendedName>
        <fullName evidence="3">Carbohydrate kinase PfkB domain-containing protein</fullName>
    </recommendedName>
</protein>
<comment type="caution">
    <text evidence="1">The sequence shown here is derived from an EMBL/GenBank/DDBJ whole genome shotgun (WGS) entry which is preliminary data.</text>
</comment>
<sequence>MVNGFAVKTVDTTGAGDVFVGDFFMPYQRMKLTPHTDMVIEHLQHALEISPGNVTAYFGLASAFMNL</sequence>
<dbReference type="SUPFAM" id="SSF53613">
    <property type="entry name" value="Ribokinase-like"/>
    <property type="match status" value="1"/>
</dbReference>
<name>A0A7J7P8H5_9MAGN</name>
<dbReference type="EMBL" id="JACGCM010000155">
    <property type="protein sequence ID" value="KAF6175633.1"/>
    <property type="molecule type" value="Genomic_DNA"/>
</dbReference>
<accession>A0A7J7P8H5</accession>
<organism evidence="1 2">
    <name type="scientific">Kingdonia uniflora</name>
    <dbReference type="NCBI Taxonomy" id="39325"/>
    <lineage>
        <taxon>Eukaryota</taxon>
        <taxon>Viridiplantae</taxon>
        <taxon>Streptophyta</taxon>
        <taxon>Embryophyta</taxon>
        <taxon>Tracheophyta</taxon>
        <taxon>Spermatophyta</taxon>
        <taxon>Magnoliopsida</taxon>
        <taxon>Ranunculales</taxon>
        <taxon>Circaeasteraceae</taxon>
        <taxon>Kingdonia</taxon>
    </lineage>
</organism>
<dbReference type="InterPro" id="IPR029056">
    <property type="entry name" value="Ribokinase-like"/>
</dbReference>
<keyword evidence="2" id="KW-1185">Reference proteome</keyword>
<proteinExistence type="predicted"/>
<reference evidence="1 2" key="1">
    <citation type="journal article" date="2020" name="IScience">
        <title>Genome Sequencing of the Endangered Kingdonia uniflora (Circaeasteraceae, Ranunculales) Reveals Potential Mechanisms of Evolutionary Specialization.</title>
        <authorList>
            <person name="Sun Y."/>
            <person name="Deng T."/>
            <person name="Zhang A."/>
            <person name="Moore M.J."/>
            <person name="Landis J.B."/>
            <person name="Lin N."/>
            <person name="Zhang H."/>
            <person name="Zhang X."/>
            <person name="Huang J."/>
            <person name="Zhang X."/>
            <person name="Sun H."/>
            <person name="Wang H."/>
        </authorList>
    </citation>
    <scope>NUCLEOTIDE SEQUENCE [LARGE SCALE GENOMIC DNA]</scope>
    <source>
        <strain evidence="1">TB1705</strain>
        <tissue evidence="1">Leaf</tissue>
    </source>
</reference>
<dbReference type="AlphaFoldDB" id="A0A7J7P8H5"/>